<dbReference type="PROSITE" id="PS50146">
    <property type="entry name" value="DAGK"/>
    <property type="match status" value="1"/>
</dbReference>
<sequence length="298" mass="31833">MNGCFPGRFDRVVLIYNPDASKVPRYLAEQLREDLALRLPDVPVQVRHTESAGHARELARAAAEDGGPLIVSVSGDGGFNEVVNGVMDVPGTGAVCAVMAGGNANDHRRSTRRQGLIDAIAGGEVRRIDLLRLRVCTGPQEWSRYAHSYIGFGLTPLMAIGIEEGQKGVLKELVSVARTVAGLRPFEITRDDGARARLDSLVLANIQDIAKYGRLSESGDPADGKFEVVMLPPASRWRMALMTLRAVTVGLGEQPSVSRYEFSTTDSIPVQTDGEIMTVGAASDVLVESVPGALAVIG</sequence>
<dbReference type="InterPro" id="IPR016064">
    <property type="entry name" value="NAD/diacylglycerol_kinase_sf"/>
</dbReference>
<name>A0ABS9L985_9MICC</name>
<dbReference type="Gene3D" id="3.40.50.10330">
    <property type="entry name" value="Probable inorganic polyphosphate/atp-NAD kinase, domain 1"/>
    <property type="match status" value="1"/>
</dbReference>
<comment type="similarity">
    <text evidence="2">Belongs to the diacylglycerol/lipid kinase family.</text>
</comment>
<dbReference type="EMBL" id="JAKLTQ010000011">
    <property type="protein sequence ID" value="MCG2623143.1"/>
    <property type="molecule type" value="Genomic_DNA"/>
</dbReference>
<comment type="caution">
    <text evidence="4">The sequence shown here is derived from an EMBL/GenBank/DDBJ whole genome shotgun (WGS) entry which is preliminary data.</text>
</comment>
<dbReference type="PANTHER" id="PTHR12358">
    <property type="entry name" value="SPHINGOSINE KINASE"/>
    <property type="match status" value="1"/>
</dbReference>
<evidence type="ECO:0000259" key="3">
    <source>
        <dbReference type="PROSITE" id="PS50146"/>
    </source>
</evidence>
<dbReference type="Gene3D" id="2.60.200.40">
    <property type="match status" value="1"/>
</dbReference>
<gene>
    <name evidence="4" type="ORF">LVY72_14680</name>
</gene>
<keyword evidence="4" id="KW-0808">Transferase</keyword>
<evidence type="ECO:0000256" key="2">
    <source>
        <dbReference type="ARBA" id="ARBA00005983"/>
    </source>
</evidence>
<dbReference type="GO" id="GO:0016301">
    <property type="term" value="F:kinase activity"/>
    <property type="evidence" value="ECO:0007669"/>
    <property type="project" value="UniProtKB-KW"/>
</dbReference>
<keyword evidence="5" id="KW-1185">Reference proteome</keyword>
<reference evidence="4" key="1">
    <citation type="submission" date="2022-01" db="EMBL/GenBank/DDBJ databases">
        <authorList>
            <person name="Jo J.-H."/>
            <person name="Im W.-T."/>
        </authorList>
    </citation>
    <scope>NUCLEOTIDE SEQUENCE</scope>
    <source>
        <strain evidence="4">I2-34</strain>
    </source>
</reference>
<proteinExistence type="inferred from homology"/>
<organism evidence="4 5">
    <name type="scientific">Arthrobacter hankyongi</name>
    <dbReference type="NCBI Taxonomy" id="2904801"/>
    <lineage>
        <taxon>Bacteria</taxon>
        <taxon>Bacillati</taxon>
        <taxon>Actinomycetota</taxon>
        <taxon>Actinomycetes</taxon>
        <taxon>Micrococcales</taxon>
        <taxon>Micrococcaceae</taxon>
        <taxon>Arthrobacter</taxon>
    </lineage>
</organism>
<evidence type="ECO:0000313" key="5">
    <source>
        <dbReference type="Proteomes" id="UP001165368"/>
    </source>
</evidence>
<dbReference type="Proteomes" id="UP001165368">
    <property type="component" value="Unassembled WGS sequence"/>
</dbReference>
<evidence type="ECO:0000256" key="1">
    <source>
        <dbReference type="ARBA" id="ARBA00001946"/>
    </source>
</evidence>
<dbReference type="PANTHER" id="PTHR12358:SF54">
    <property type="entry name" value="SPHINGOSINE KINASE RELATED PROTEIN"/>
    <property type="match status" value="1"/>
</dbReference>
<accession>A0ABS9L985</accession>
<protein>
    <submittedName>
        <fullName evidence="4">Diacylglycerol kinase</fullName>
    </submittedName>
</protein>
<keyword evidence="4" id="KW-0418">Kinase</keyword>
<evidence type="ECO:0000313" key="4">
    <source>
        <dbReference type="EMBL" id="MCG2623143.1"/>
    </source>
</evidence>
<dbReference type="Pfam" id="PF00781">
    <property type="entry name" value="DAGK_cat"/>
    <property type="match status" value="1"/>
</dbReference>
<dbReference type="SUPFAM" id="SSF111331">
    <property type="entry name" value="NAD kinase/diacylglycerol kinase-like"/>
    <property type="match status" value="1"/>
</dbReference>
<dbReference type="RefSeq" id="WP_237822155.1">
    <property type="nucleotide sequence ID" value="NZ_JAKLTQ010000011.1"/>
</dbReference>
<feature type="domain" description="DAGKc" evidence="3">
    <location>
        <begin position="7"/>
        <end position="138"/>
    </location>
</feature>
<dbReference type="InterPro" id="IPR050187">
    <property type="entry name" value="Lipid_Phosphate_FormReg"/>
</dbReference>
<dbReference type="InterPro" id="IPR001206">
    <property type="entry name" value="Diacylglycerol_kinase_cat_dom"/>
</dbReference>
<dbReference type="InterPro" id="IPR017438">
    <property type="entry name" value="ATP-NAD_kinase_N"/>
</dbReference>
<comment type="cofactor">
    <cofactor evidence="1">
        <name>Mg(2+)</name>
        <dbReference type="ChEBI" id="CHEBI:18420"/>
    </cofactor>
</comment>